<name>A0A059DIZ9_EUCGR</name>
<comment type="similarity">
    <text evidence="9">Belongs to the cytochrome P450 family.</text>
</comment>
<dbReference type="InterPro" id="IPR051103">
    <property type="entry name" value="Plant_metabolite_P450s"/>
</dbReference>
<dbReference type="Pfam" id="PF00067">
    <property type="entry name" value="p450"/>
    <property type="match status" value="1"/>
</dbReference>
<keyword evidence="6 10" id="KW-1133">Transmembrane helix</keyword>
<dbReference type="GO" id="GO:0004497">
    <property type="term" value="F:monooxygenase activity"/>
    <property type="evidence" value="ECO:0007669"/>
    <property type="project" value="UniProtKB-KW"/>
</dbReference>
<protein>
    <recommendedName>
        <fullName evidence="12">Cytochrome P450</fullName>
    </recommendedName>
</protein>
<evidence type="ECO:0000256" key="5">
    <source>
        <dbReference type="ARBA" id="ARBA00022723"/>
    </source>
</evidence>
<keyword evidence="7 10" id="KW-0472">Membrane</keyword>
<dbReference type="InterPro" id="IPR017972">
    <property type="entry name" value="Cyt_P450_CS"/>
</dbReference>
<reference evidence="11" key="1">
    <citation type="submission" date="2013-07" db="EMBL/GenBank/DDBJ databases">
        <title>The genome of Eucalyptus grandis.</title>
        <authorList>
            <person name="Schmutz J."/>
            <person name="Hayes R."/>
            <person name="Myburg A."/>
            <person name="Tuskan G."/>
            <person name="Grattapaglia D."/>
            <person name="Rokhsar D.S."/>
        </authorList>
    </citation>
    <scope>NUCLEOTIDE SEQUENCE</scope>
    <source>
        <tissue evidence="11">Leaf extractions</tissue>
    </source>
</reference>
<gene>
    <name evidence="11" type="ORF">EUGRSUZ_A02420</name>
</gene>
<evidence type="ECO:0000256" key="4">
    <source>
        <dbReference type="ARBA" id="ARBA00022692"/>
    </source>
</evidence>
<keyword evidence="3 8" id="KW-0349">Heme</keyword>
<dbReference type="InterPro" id="IPR036396">
    <property type="entry name" value="Cyt_P450_sf"/>
</dbReference>
<dbReference type="AlphaFoldDB" id="A0A059DIZ9"/>
<dbReference type="InterPro" id="IPR001128">
    <property type="entry name" value="Cyt_P450"/>
</dbReference>
<evidence type="ECO:0000256" key="2">
    <source>
        <dbReference type="ARBA" id="ARBA00004167"/>
    </source>
</evidence>
<evidence type="ECO:0000256" key="7">
    <source>
        <dbReference type="ARBA" id="ARBA00023136"/>
    </source>
</evidence>
<evidence type="ECO:0000256" key="10">
    <source>
        <dbReference type="SAM" id="Phobius"/>
    </source>
</evidence>
<dbReference type="PANTHER" id="PTHR24298">
    <property type="entry name" value="FLAVONOID 3'-MONOOXYGENASE-RELATED"/>
    <property type="match status" value="1"/>
</dbReference>
<keyword evidence="5 8" id="KW-0479">Metal-binding</keyword>
<dbReference type="Gene3D" id="1.10.630.10">
    <property type="entry name" value="Cytochrome P450"/>
    <property type="match status" value="1"/>
</dbReference>
<dbReference type="PROSITE" id="PS00086">
    <property type="entry name" value="CYTOCHROME_P450"/>
    <property type="match status" value="1"/>
</dbReference>
<dbReference type="GO" id="GO:0005506">
    <property type="term" value="F:iron ion binding"/>
    <property type="evidence" value="ECO:0007669"/>
    <property type="project" value="InterPro"/>
</dbReference>
<organism evidence="11">
    <name type="scientific">Eucalyptus grandis</name>
    <name type="common">Flooded gum</name>
    <dbReference type="NCBI Taxonomy" id="71139"/>
    <lineage>
        <taxon>Eukaryota</taxon>
        <taxon>Viridiplantae</taxon>
        <taxon>Streptophyta</taxon>
        <taxon>Embryophyta</taxon>
        <taxon>Tracheophyta</taxon>
        <taxon>Spermatophyta</taxon>
        <taxon>Magnoliopsida</taxon>
        <taxon>eudicotyledons</taxon>
        <taxon>Gunneridae</taxon>
        <taxon>Pentapetalae</taxon>
        <taxon>rosids</taxon>
        <taxon>malvids</taxon>
        <taxon>Myrtales</taxon>
        <taxon>Myrtaceae</taxon>
        <taxon>Myrtoideae</taxon>
        <taxon>Eucalypteae</taxon>
        <taxon>Eucalyptus</taxon>
    </lineage>
</organism>
<accession>A0A059DIZ9</accession>
<dbReference type="GO" id="GO:0016020">
    <property type="term" value="C:membrane"/>
    <property type="evidence" value="ECO:0007669"/>
    <property type="project" value="UniProtKB-SubCell"/>
</dbReference>
<evidence type="ECO:0000256" key="8">
    <source>
        <dbReference type="PIRSR" id="PIRSR602401-1"/>
    </source>
</evidence>
<proteinExistence type="inferred from homology"/>
<dbReference type="InParanoid" id="A0A059DIZ9"/>
<dbReference type="PRINTS" id="PR00385">
    <property type="entry name" value="P450"/>
</dbReference>
<evidence type="ECO:0008006" key="12">
    <source>
        <dbReference type="Google" id="ProtNLM"/>
    </source>
</evidence>
<keyword evidence="4 10" id="KW-0812">Transmembrane</keyword>
<comment type="cofactor">
    <cofactor evidence="1 8">
        <name>heme</name>
        <dbReference type="ChEBI" id="CHEBI:30413"/>
    </cofactor>
</comment>
<evidence type="ECO:0000313" key="11">
    <source>
        <dbReference type="EMBL" id="KCW90275.1"/>
    </source>
</evidence>
<dbReference type="PRINTS" id="PR00463">
    <property type="entry name" value="EP450I"/>
</dbReference>
<feature type="transmembrane region" description="Helical" evidence="10">
    <location>
        <begin position="12"/>
        <end position="33"/>
    </location>
</feature>
<dbReference type="PANTHER" id="PTHR24298:SF743">
    <property type="entry name" value="CYTOCHROME P450 93A2-LIKE"/>
    <property type="match status" value="1"/>
</dbReference>
<evidence type="ECO:0000256" key="3">
    <source>
        <dbReference type="ARBA" id="ARBA00022617"/>
    </source>
</evidence>
<sequence length="513" mass="58009">MAVTNLDLTHYIFCLTIFITSCFLFRAIFARLANSSSRQPPGPPISLPVIGHIYLLGSSLPKSFQTLARRYGPLMRIRMGSSTYLVASDAAVAKEILKTHDAEFSSRFEMGPVQYSIYRHTGFMTAPYSPYYRFMKRLCLTRLFAGSQLDQFRHILKEEVERLVRSVLECSGEGRSCDLTRELTTLANNIIFRMIMRKRYSKFVEETREVRRLTVEILELGAKLGVSEVFGPLKRYDLFGHGKRLTESMRRFDSVLEKILRDYEENIDEGGESDLLEMLLESCGDGNVEVKMTRDHIKHFIFEMLAASIDTMSAGLQWAMANLINHRAVFEKLRNEIESVVGPAKLIGEPDISNLPYLYAVTKETLRLHTPTPLIFRECNKDCNVMGYDVKAETRLLMNVYAIMRDPDTWRDADEFVPERFLANPGEGGGQLDQVETRGRDFSYLPFGGGRRGCIGASRASMVMQVVVGALAQCFDWEVNDGQKVDINVGSGFSGAMASPLVCRPIAHLDPFK</sequence>
<dbReference type="eggNOG" id="KOG0156">
    <property type="taxonomic scope" value="Eukaryota"/>
</dbReference>
<comment type="subcellular location">
    <subcellularLocation>
        <location evidence="2">Membrane</location>
        <topology evidence="2">Single-pass membrane protein</topology>
    </subcellularLocation>
</comment>
<dbReference type="GO" id="GO:0020037">
    <property type="term" value="F:heme binding"/>
    <property type="evidence" value="ECO:0007669"/>
    <property type="project" value="InterPro"/>
</dbReference>
<dbReference type="STRING" id="71139.A0A059DIZ9"/>
<dbReference type="SUPFAM" id="SSF48264">
    <property type="entry name" value="Cytochrome P450"/>
    <property type="match status" value="1"/>
</dbReference>
<evidence type="ECO:0000256" key="6">
    <source>
        <dbReference type="ARBA" id="ARBA00022989"/>
    </source>
</evidence>
<keyword evidence="9" id="KW-0503">Monooxygenase</keyword>
<evidence type="ECO:0000256" key="9">
    <source>
        <dbReference type="RuleBase" id="RU000461"/>
    </source>
</evidence>
<dbReference type="InterPro" id="IPR002401">
    <property type="entry name" value="Cyt_P450_E_grp-I"/>
</dbReference>
<keyword evidence="8 9" id="KW-0408">Iron</keyword>
<dbReference type="GO" id="GO:0016705">
    <property type="term" value="F:oxidoreductase activity, acting on paired donors, with incorporation or reduction of molecular oxygen"/>
    <property type="evidence" value="ECO:0007669"/>
    <property type="project" value="InterPro"/>
</dbReference>
<keyword evidence="9" id="KW-0560">Oxidoreductase</keyword>
<dbReference type="OMA" id="HRECTKD"/>
<feature type="binding site" description="axial binding residue" evidence="8">
    <location>
        <position position="454"/>
    </location>
    <ligand>
        <name>heme</name>
        <dbReference type="ChEBI" id="CHEBI:30413"/>
    </ligand>
    <ligandPart>
        <name>Fe</name>
        <dbReference type="ChEBI" id="CHEBI:18248"/>
    </ligandPart>
</feature>
<dbReference type="Gramene" id="KCW90275">
    <property type="protein sequence ID" value="KCW90275"/>
    <property type="gene ID" value="EUGRSUZ_A02420"/>
</dbReference>
<evidence type="ECO:0000256" key="1">
    <source>
        <dbReference type="ARBA" id="ARBA00001971"/>
    </source>
</evidence>
<dbReference type="EMBL" id="KK198753">
    <property type="protein sequence ID" value="KCW90275.1"/>
    <property type="molecule type" value="Genomic_DNA"/>
</dbReference>